<proteinExistence type="predicted"/>
<sequence length="153" mass="16707">MSAPADGAGTTVVARPRKVRRLVIPVAALVLIVCTVAGIFLQNSTTGVFFTVSDQVAMVGIGAVLAGIILLPMRPRMRADESGIEVRNTINTHHYTWPEVEGVSFPDGAGWARVDLPDDEYEPILAIQAFDGEHAVRAMRELRELRRHIGHIE</sequence>
<name>A0A368VGG0_9ACTN</name>
<feature type="transmembrane region" description="Helical" evidence="1">
    <location>
        <begin position="47"/>
        <end position="71"/>
    </location>
</feature>
<keyword evidence="1" id="KW-1133">Transmembrane helix</keyword>
<dbReference type="Proteomes" id="UP000253495">
    <property type="component" value="Unassembled WGS sequence"/>
</dbReference>
<evidence type="ECO:0000313" key="3">
    <source>
        <dbReference type="EMBL" id="RCW40370.1"/>
    </source>
</evidence>
<dbReference type="AlphaFoldDB" id="A0A368VGG0"/>
<dbReference type="InterPro" id="IPR019692">
    <property type="entry name" value="CFP-6_PH"/>
</dbReference>
<keyword evidence="4" id="KW-1185">Reference proteome</keyword>
<organism evidence="3 4">
    <name type="scientific">Halopolyspora algeriensis</name>
    <dbReference type="NCBI Taxonomy" id="1500506"/>
    <lineage>
        <taxon>Bacteria</taxon>
        <taxon>Bacillati</taxon>
        <taxon>Actinomycetota</taxon>
        <taxon>Actinomycetes</taxon>
        <taxon>Actinomycetes incertae sedis</taxon>
        <taxon>Halopolyspora</taxon>
    </lineage>
</organism>
<dbReference type="Pfam" id="PF10756">
    <property type="entry name" value="bPH_6"/>
    <property type="match status" value="1"/>
</dbReference>
<evidence type="ECO:0000259" key="2">
    <source>
        <dbReference type="Pfam" id="PF10756"/>
    </source>
</evidence>
<dbReference type="RefSeq" id="WP_114454089.1">
    <property type="nucleotide sequence ID" value="NZ_QPJC01000011.1"/>
</dbReference>
<reference evidence="3 4" key="1">
    <citation type="submission" date="2018-07" db="EMBL/GenBank/DDBJ databases">
        <title>Genomic Encyclopedia of Type Strains, Phase III (KMG-III): the genomes of soil and plant-associated and newly described type strains.</title>
        <authorList>
            <person name="Whitman W."/>
        </authorList>
    </citation>
    <scope>NUCLEOTIDE SEQUENCE [LARGE SCALE GENOMIC DNA]</scope>
    <source>
        <strain evidence="3 4">CECT 8575</strain>
    </source>
</reference>
<feature type="domain" description="Low molecular weight protein antigen 6 PH" evidence="2">
    <location>
        <begin position="74"/>
        <end position="144"/>
    </location>
</feature>
<dbReference type="OrthoDB" id="5191452at2"/>
<comment type="caution">
    <text evidence="3">The sequence shown here is derived from an EMBL/GenBank/DDBJ whole genome shotgun (WGS) entry which is preliminary data.</text>
</comment>
<accession>A0A368VGG0</accession>
<keyword evidence="1" id="KW-0812">Transmembrane</keyword>
<feature type="transmembrane region" description="Helical" evidence="1">
    <location>
        <begin position="22"/>
        <end position="41"/>
    </location>
</feature>
<gene>
    <name evidence="3" type="ORF">DFQ14_11119</name>
</gene>
<keyword evidence="1" id="KW-0472">Membrane</keyword>
<protein>
    <submittedName>
        <fullName evidence="3">PH (Pleckstrin Homology) domain-containing protein</fullName>
    </submittedName>
</protein>
<evidence type="ECO:0000313" key="4">
    <source>
        <dbReference type="Proteomes" id="UP000253495"/>
    </source>
</evidence>
<dbReference type="EMBL" id="QPJC01000011">
    <property type="protein sequence ID" value="RCW40370.1"/>
    <property type="molecule type" value="Genomic_DNA"/>
</dbReference>
<evidence type="ECO:0000256" key="1">
    <source>
        <dbReference type="SAM" id="Phobius"/>
    </source>
</evidence>